<organism evidence="1 2">
    <name type="scientific">Candidatus Roizmanbacteria bacterium RIFCSPLOWO2_01_FULL_35_13</name>
    <dbReference type="NCBI Taxonomy" id="1802055"/>
    <lineage>
        <taxon>Bacteria</taxon>
        <taxon>Candidatus Roizmaniibacteriota</taxon>
    </lineage>
</organism>
<dbReference type="Proteomes" id="UP000179270">
    <property type="component" value="Unassembled WGS sequence"/>
</dbReference>
<protein>
    <submittedName>
        <fullName evidence="1">Uncharacterized protein</fullName>
    </submittedName>
</protein>
<proteinExistence type="predicted"/>
<sequence>MNKEKFDLLIVEYIWNSEDNDNRFVLTVFQDKNCQLQDKRKFIDLALDFFYQYSDCNNFIEKFDSEIIGQSHLFQSKPENINLSVFNYWLSVGPVELWQEGEEYNFEEIKNKIISRSEIEKTKLNYQGLLFRFNTKGNSEGPVYGLKTPCCDKKEGNWIINYQKVDYWIKTILK</sequence>
<evidence type="ECO:0000313" key="1">
    <source>
        <dbReference type="EMBL" id="OGK40291.1"/>
    </source>
</evidence>
<name>A0A1F7IAA7_9BACT</name>
<gene>
    <name evidence="1" type="ORF">A3A74_07340</name>
</gene>
<reference evidence="1 2" key="1">
    <citation type="journal article" date="2016" name="Nat. Commun.">
        <title>Thousands of microbial genomes shed light on interconnected biogeochemical processes in an aquifer system.</title>
        <authorList>
            <person name="Anantharaman K."/>
            <person name="Brown C.T."/>
            <person name="Hug L.A."/>
            <person name="Sharon I."/>
            <person name="Castelle C.J."/>
            <person name="Probst A.J."/>
            <person name="Thomas B.C."/>
            <person name="Singh A."/>
            <person name="Wilkins M.J."/>
            <person name="Karaoz U."/>
            <person name="Brodie E.L."/>
            <person name="Williams K.H."/>
            <person name="Hubbard S.S."/>
            <person name="Banfield J.F."/>
        </authorList>
    </citation>
    <scope>NUCLEOTIDE SEQUENCE [LARGE SCALE GENOMIC DNA]</scope>
</reference>
<dbReference type="AlphaFoldDB" id="A0A1F7IAA7"/>
<evidence type="ECO:0000313" key="2">
    <source>
        <dbReference type="Proteomes" id="UP000179270"/>
    </source>
</evidence>
<dbReference type="EMBL" id="MGAF01000034">
    <property type="protein sequence ID" value="OGK40291.1"/>
    <property type="molecule type" value="Genomic_DNA"/>
</dbReference>
<dbReference type="STRING" id="1802055.A3A74_07340"/>
<comment type="caution">
    <text evidence="1">The sequence shown here is derived from an EMBL/GenBank/DDBJ whole genome shotgun (WGS) entry which is preliminary data.</text>
</comment>
<accession>A0A1F7IAA7</accession>